<dbReference type="EMBL" id="WMIA01000028">
    <property type="protein sequence ID" value="MTF40423.1"/>
    <property type="molecule type" value="Genomic_DNA"/>
</dbReference>
<dbReference type="InterPro" id="IPR013783">
    <property type="entry name" value="Ig-like_fold"/>
</dbReference>
<dbReference type="RefSeq" id="WP_155084602.1">
    <property type="nucleotide sequence ID" value="NZ_WMIA01000028.1"/>
</dbReference>
<dbReference type="AlphaFoldDB" id="A0A844GXX9"/>
<dbReference type="InterPro" id="IPR008962">
    <property type="entry name" value="PapD-like_sf"/>
</dbReference>
<name>A0A844GXX9_9CHRO</name>
<accession>A0A844GXX9</accession>
<gene>
    <name evidence="1" type="ORF">GGC33_16020</name>
</gene>
<proteinExistence type="predicted"/>
<sequence length="277" mass="31165">MFIKTNLVQKILSTLIFFFPLNLIWANLTYAQIGVSPLVIQENTERGKAQGIINVRNTTNEPIRVRVYTEPFIYDREKGFQTVETNEADLSPYLRFSPTEMTIPPGAERRVRFLAQFPPSLPDQEYRAAIFSETLRQAQDNQQNTVGIIARIGVTVYVRKGSLQPNLTPETATYNPQDNTIRLLVKNTGEATALPKIAWQLNQNGSTIATGEAPETTVMAGSDRIINLALIEKDEATQEDKPIRLNKGQYQLSGQLVWREGNNNPNIIPFETTISID</sequence>
<evidence type="ECO:0000313" key="2">
    <source>
        <dbReference type="Proteomes" id="UP000437131"/>
    </source>
</evidence>
<evidence type="ECO:0000313" key="1">
    <source>
        <dbReference type="EMBL" id="MTF40423.1"/>
    </source>
</evidence>
<organism evidence="1 2">
    <name type="scientific">Cyanobacterium aponinum 0216</name>
    <dbReference type="NCBI Taxonomy" id="2676140"/>
    <lineage>
        <taxon>Bacteria</taxon>
        <taxon>Bacillati</taxon>
        <taxon>Cyanobacteriota</taxon>
        <taxon>Cyanophyceae</taxon>
        <taxon>Oscillatoriophycideae</taxon>
        <taxon>Chroococcales</taxon>
        <taxon>Geminocystaceae</taxon>
        <taxon>Cyanobacterium</taxon>
    </lineage>
</organism>
<dbReference type="Proteomes" id="UP000437131">
    <property type="component" value="Unassembled WGS sequence"/>
</dbReference>
<protein>
    <submittedName>
        <fullName evidence="1">P pilus assembly protein, chaperone PapD</fullName>
    </submittedName>
</protein>
<reference evidence="1 2" key="1">
    <citation type="submission" date="2019-11" db="EMBL/GenBank/DDBJ databases">
        <title>Isolation of a new High Light Tolerant Cyanobacteria.</title>
        <authorList>
            <person name="Dobson Z."/>
            <person name="Vaughn N."/>
            <person name="Vaughn M."/>
            <person name="Fromme P."/>
            <person name="Mazor Y."/>
        </authorList>
    </citation>
    <scope>NUCLEOTIDE SEQUENCE [LARGE SCALE GENOMIC DNA]</scope>
    <source>
        <strain evidence="1 2">0216</strain>
    </source>
</reference>
<comment type="caution">
    <text evidence="1">The sequence shown here is derived from an EMBL/GenBank/DDBJ whole genome shotgun (WGS) entry which is preliminary data.</text>
</comment>
<dbReference type="SUPFAM" id="SSF49354">
    <property type="entry name" value="PapD-like"/>
    <property type="match status" value="1"/>
</dbReference>
<dbReference type="Gene3D" id="2.60.40.10">
    <property type="entry name" value="Immunoglobulins"/>
    <property type="match status" value="1"/>
</dbReference>